<dbReference type="OrthoDB" id="2657432at2"/>
<dbReference type="RefSeq" id="WP_087918210.1">
    <property type="nucleotide sequence ID" value="NZ_CP021780.1"/>
</dbReference>
<sequence length="531" mass="57447">MFKMRKLLAPMLSLTLLLPTMANAATVQSIAKVDTPAVELRAALDHLLSEHFVLAVAAMTKAYDGSQDAAAAYWALDQNALDMQPAIESLYGKAGGAEFERIFREHNKYTDELVKATKSKDAAAIQQAEQEVQGFVTEFAAFLSTATEGNLPKTAAEQALRSHEDHVQDTFEAYVAGDYAAAYKTYREGYKEMFTISKVLSTAIVTQMPEKFENTKADTKAGDLRSALNGVAAEHFALSALEMQKQFDGKADYMALINAEAGNTADFKAAVTSVYGAAGGDAFEQIWVGDHIKAQSDYVTAVKNNDAAAKAAVLARIDSFGMELGKFLGTATAEHLPTATAQASLKVHEGQVQATFDQYAAGNYSGSYTANREGYKTMFGVGKALSGAIVAQFNDKFQEAAAPADMTTVWMKLNSMDLHINGTVTKMDTVPSNMMGTTYIPLRYLGEGIGAEVKYDHATSSVWVMAGGDTLKFWIGKNVMEVNGVQKSVGAKVFINEDGRTMVPLRFIAELLQWDVAWNQQAGIITLTKSM</sequence>
<evidence type="ECO:0000313" key="4">
    <source>
        <dbReference type="Proteomes" id="UP000249890"/>
    </source>
</evidence>
<evidence type="ECO:0000313" key="3">
    <source>
        <dbReference type="EMBL" id="ASA24224.1"/>
    </source>
</evidence>
<feature type="signal peptide" evidence="1">
    <location>
        <begin position="1"/>
        <end position="24"/>
    </location>
</feature>
<proteinExistence type="predicted"/>
<name>A0A2Z2KDX9_9BACL</name>
<evidence type="ECO:0000256" key="1">
    <source>
        <dbReference type="SAM" id="SignalP"/>
    </source>
</evidence>
<keyword evidence="1" id="KW-0732">Signal</keyword>
<dbReference type="SUPFAM" id="SSF55383">
    <property type="entry name" value="Copper amine oxidase, domain N"/>
    <property type="match status" value="2"/>
</dbReference>
<dbReference type="Proteomes" id="UP000249890">
    <property type="component" value="Chromosome"/>
</dbReference>
<accession>A0A2Z2KDX9</accession>
<organism evidence="3 4">
    <name type="scientific">Paenibacillus donghaensis</name>
    <dbReference type="NCBI Taxonomy" id="414771"/>
    <lineage>
        <taxon>Bacteria</taxon>
        <taxon>Bacillati</taxon>
        <taxon>Bacillota</taxon>
        <taxon>Bacilli</taxon>
        <taxon>Bacillales</taxon>
        <taxon>Paenibacillaceae</taxon>
        <taxon>Paenibacillus</taxon>
    </lineage>
</organism>
<dbReference type="AlphaFoldDB" id="A0A2Z2KDX9"/>
<dbReference type="Pfam" id="PF07833">
    <property type="entry name" value="Cu_amine_oxidN1"/>
    <property type="match status" value="1"/>
</dbReference>
<dbReference type="KEGG" id="pdh:B9T62_27740"/>
<gene>
    <name evidence="3" type="ORF">B9T62_27740</name>
</gene>
<dbReference type="EMBL" id="CP021780">
    <property type="protein sequence ID" value="ASA24224.1"/>
    <property type="molecule type" value="Genomic_DNA"/>
</dbReference>
<dbReference type="Gene3D" id="3.30.457.10">
    <property type="entry name" value="Copper amine oxidase-like, N-terminal domain"/>
    <property type="match status" value="2"/>
</dbReference>
<feature type="domain" description="Copper amine oxidase-like N-terminal" evidence="2">
    <location>
        <begin position="420"/>
        <end position="525"/>
    </location>
</feature>
<dbReference type="InterPro" id="IPR012854">
    <property type="entry name" value="Cu_amine_oxidase-like_N"/>
</dbReference>
<feature type="chain" id="PRO_5016380290" evidence="1">
    <location>
        <begin position="25"/>
        <end position="531"/>
    </location>
</feature>
<evidence type="ECO:0000259" key="2">
    <source>
        <dbReference type="Pfam" id="PF07833"/>
    </source>
</evidence>
<protein>
    <submittedName>
        <fullName evidence="3">Copper amine oxidase</fullName>
    </submittedName>
</protein>
<keyword evidence="4" id="KW-1185">Reference proteome</keyword>
<dbReference type="InterPro" id="IPR036582">
    <property type="entry name" value="Mao_N_sf"/>
</dbReference>
<reference evidence="3 4" key="1">
    <citation type="submission" date="2017-06" db="EMBL/GenBank/DDBJ databases">
        <title>Complete genome sequence of Paenibacillus donghaensis KCTC 13049T isolated from East Sea sediment, South Korea.</title>
        <authorList>
            <person name="Jung B.K."/>
            <person name="Hong S.-J."/>
            <person name="Shin J.-H."/>
        </authorList>
    </citation>
    <scope>NUCLEOTIDE SEQUENCE [LARGE SCALE GENOMIC DNA]</scope>
    <source>
        <strain evidence="3 4">KCTC 13049</strain>
    </source>
</reference>